<evidence type="ECO:0000313" key="6">
    <source>
        <dbReference type="EMBL" id="AKC68246.1"/>
    </source>
</evidence>
<evidence type="ECO:0000256" key="2">
    <source>
        <dbReference type="ARBA" id="ARBA00023015"/>
    </source>
</evidence>
<keyword evidence="2" id="KW-0805">Transcription regulation</keyword>
<dbReference type="Pfam" id="PF00126">
    <property type="entry name" value="HTH_1"/>
    <property type="match status" value="1"/>
</dbReference>
<keyword evidence="3" id="KW-0238">DNA-binding</keyword>
<organism evidence="6 7">
    <name type="scientific">Pandoraea oxalativorans</name>
    <dbReference type="NCBI Taxonomy" id="573737"/>
    <lineage>
        <taxon>Bacteria</taxon>
        <taxon>Pseudomonadati</taxon>
        <taxon>Pseudomonadota</taxon>
        <taxon>Betaproteobacteria</taxon>
        <taxon>Burkholderiales</taxon>
        <taxon>Burkholderiaceae</taxon>
        <taxon>Pandoraea</taxon>
    </lineage>
</organism>
<dbReference type="PATRIC" id="fig|573737.6.peg.825"/>
<proteinExistence type="inferred from homology"/>
<dbReference type="Gene3D" id="1.10.10.10">
    <property type="entry name" value="Winged helix-like DNA-binding domain superfamily/Winged helix DNA-binding domain"/>
    <property type="match status" value="1"/>
</dbReference>
<sequence>MTRSSHRPLARTLPLNALQVFDVAATELSFARAADRLFVTHGAVSRQIRTLELALGLSLFERRNRAVFLTVAGEKLHATTRQMFEQLATTVATLHPSSPSDTLVVSCEPTLAMRWLIPRLAFFSQAHPGISLHLHSAGGPVDFESAGVDVAIRRNDFFWGHSLIAEPLADEWIGPVGLPTAFDALPISHLHTRTRAHAWQDWQRAMRAAPSPERLERWKRFETSATPATPPFEHFYLSLQAAGAGLGAAIGSVYMVCDELNAGRLVAPVGFIRDGSGYVALSREPFADNPAKAALLNWLRTALAQSASRWIANVQ</sequence>
<evidence type="ECO:0000256" key="1">
    <source>
        <dbReference type="ARBA" id="ARBA00009437"/>
    </source>
</evidence>
<dbReference type="HOGENOM" id="CLU_039613_37_2_4"/>
<dbReference type="SUPFAM" id="SSF46785">
    <property type="entry name" value="Winged helix' DNA-binding domain"/>
    <property type="match status" value="1"/>
</dbReference>
<keyword evidence="4" id="KW-0804">Transcription</keyword>
<evidence type="ECO:0000256" key="4">
    <source>
        <dbReference type="ARBA" id="ARBA00023163"/>
    </source>
</evidence>
<dbReference type="InterPro" id="IPR036388">
    <property type="entry name" value="WH-like_DNA-bd_sf"/>
</dbReference>
<protein>
    <recommendedName>
        <fullName evidence="5">HTH lysR-type domain-containing protein</fullName>
    </recommendedName>
</protein>
<dbReference type="GO" id="GO:0003700">
    <property type="term" value="F:DNA-binding transcription factor activity"/>
    <property type="evidence" value="ECO:0007669"/>
    <property type="project" value="InterPro"/>
</dbReference>
<evidence type="ECO:0000256" key="3">
    <source>
        <dbReference type="ARBA" id="ARBA00023125"/>
    </source>
</evidence>
<dbReference type="AlphaFoldDB" id="A0A0E3YA22"/>
<dbReference type="EMBL" id="CP011253">
    <property type="protein sequence ID" value="AKC68246.1"/>
    <property type="molecule type" value="Genomic_DNA"/>
</dbReference>
<dbReference type="RefSeq" id="WP_046289701.1">
    <property type="nucleotide sequence ID" value="NZ_CP011253.3"/>
</dbReference>
<comment type="similarity">
    <text evidence="1">Belongs to the LysR transcriptional regulatory family.</text>
</comment>
<dbReference type="InterPro" id="IPR058163">
    <property type="entry name" value="LysR-type_TF_proteobact-type"/>
</dbReference>
<feature type="domain" description="HTH lysR-type" evidence="5">
    <location>
        <begin position="13"/>
        <end position="70"/>
    </location>
</feature>
<evidence type="ECO:0000313" key="7">
    <source>
        <dbReference type="Proteomes" id="UP000035050"/>
    </source>
</evidence>
<accession>A0A0E3YA22</accession>
<dbReference type="PRINTS" id="PR00039">
    <property type="entry name" value="HTHLYSR"/>
</dbReference>
<gene>
    <name evidence="6" type="ORF">MB84_00360</name>
</gene>
<dbReference type="OrthoDB" id="5526340at2"/>
<dbReference type="PROSITE" id="PS50931">
    <property type="entry name" value="HTH_LYSR"/>
    <property type="match status" value="1"/>
</dbReference>
<dbReference type="PANTHER" id="PTHR30537">
    <property type="entry name" value="HTH-TYPE TRANSCRIPTIONAL REGULATOR"/>
    <property type="match status" value="1"/>
</dbReference>
<keyword evidence="7" id="KW-1185">Reference proteome</keyword>
<dbReference type="PANTHER" id="PTHR30537:SF74">
    <property type="entry name" value="HTH-TYPE TRANSCRIPTIONAL REGULATOR TRPI"/>
    <property type="match status" value="1"/>
</dbReference>
<dbReference type="Proteomes" id="UP000035050">
    <property type="component" value="Chromosome"/>
</dbReference>
<dbReference type="KEGG" id="pox:MB84_00360"/>
<dbReference type="InterPro" id="IPR036390">
    <property type="entry name" value="WH_DNA-bd_sf"/>
</dbReference>
<evidence type="ECO:0000259" key="5">
    <source>
        <dbReference type="PROSITE" id="PS50931"/>
    </source>
</evidence>
<dbReference type="GO" id="GO:0043565">
    <property type="term" value="F:sequence-specific DNA binding"/>
    <property type="evidence" value="ECO:0007669"/>
    <property type="project" value="TreeGrafter"/>
</dbReference>
<name>A0A0E3YA22_9BURK</name>
<dbReference type="Pfam" id="PF03466">
    <property type="entry name" value="LysR_substrate"/>
    <property type="match status" value="1"/>
</dbReference>
<reference evidence="6" key="1">
    <citation type="submission" date="2016-06" db="EMBL/GenBank/DDBJ databases">
        <title>Pandoraea oxalativorans DSM 23570 Genome Sequencing.</title>
        <authorList>
            <person name="Ee R."/>
            <person name="Lim Y.-L."/>
            <person name="Yong D."/>
            <person name="Yin W.-F."/>
            <person name="Chan K.-G."/>
        </authorList>
    </citation>
    <scope>NUCLEOTIDE SEQUENCE</scope>
    <source>
        <strain evidence="6">DSM 23570</strain>
    </source>
</reference>
<dbReference type="InterPro" id="IPR005119">
    <property type="entry name" value="LysR_subst-bd"/>
</dbReference>
<dbReference type="Gene3D" id="3.40.190.10">
    <property type="entry name" value="Periplasmic binding protein-like II"/>
    <property type="match status" value="2"/>
</dbReference>
<dbReference type="InterPro" id="IPR000847">
    <property type="entry name" value="LysR_HTH_N"/>
</dbReference>
<dbReference type="GO" id="GO:0006351">
    <property type="term" value="P:DNA-templated transcription"/>
    <property type="evidence" value="ECO:0007669"/>
    <property type="project" value="TreeGrafter"/>
</dbReference>
<dbReference type="SUPFAM" id="SSF53850">
    <property type="entry name" value="Periplasmic binding protein-like II"/>
    <property type="match status" value="1"/>
</dbReference>